<evidence type="ECO:0000256" key="1">
    <source>
        <dbReference type="SAM" id="SignalP"/>
    </source>
</evidence>
<evidence type="ECO:0000313" key="2">
    <source>
        <dbReference type="EMBL" id="GMT36754.1"/>
    </source>
</evidence>
<name>A0AAV5WY08_9BILA</name>
<organism evidence="2 3">
    <name type="scientific">Pristionchus fissidentatus</name>
    <dbReference type="NCBI Taxonomy" id="1538716"/>
    <lineage>
        <taxon>Eukaryota</taxon>
        <taxon>Metazoa</taxon>
        <taxon>Ecdysozoa</taxon>
        <taxon>Nematoda</taxon>
        <taxon>Chromadorea</taxon>
        <taxon>Rhabditida</taxon>
        <taxon>Rhabditina</taxon>
        <taxon>Diplogasteromorpha</taxon>
        <taxon>Diplogasteroidea</taxon>
        <taxon>Neodiplogasteridae</taxon>
        <taxon>Pristionchus</taxon>
    </lineage>
</organism>
<comment type="caution">
    <text evidence="2">The sequence shown here is derived from an EMBL/GenBank/DDBJ whole genome shotgun (WGS) entry which is preliminary data.</text>
</comment>
<sequence length="108" mass="11925">MVVQQSGLLEVVLVLVGALATQHAATQNQHEPESDSTEDGDDDQFGIVRIHFDVNQFLHKLDFLYFESSQFAAADHCLQPGGKTLGVDEIIVVIGKSRVDVLNFLLKF</sequence>
<accession>A0AAV5WY08</accession>
<feature type="chain" id="PRO_5043798014" description="Secreted protein" evidence="1">
    <location>
        <begin position="21"/>
        <end position="108"/>
    </location>
</feature>
<keyword evidence="1" id="KW-0732">Signal</keyword>
<proteinExistence type="predicted"/>
<protein>
    <recommendedName>
        <fullName evidence="4">Secreted protein</fullName>
    </recommendedName>
</protein>
<reference evidence="2" key="1">
    <citation type="submission" date="2023-10" db="EMBL/GenBank/DDBJ databases">
        <title>Genome assembly of Pristionchus species.</title>
        <authorList>
            <person name="Yoshida K."/>
            <person name="Sommer R.J."/>
        </authorList>
    </citation>
    <scope>NUCLEOTIDE SEQUENCE</scope>
    <source>
        <strain evidence="2">RS5133</strain>
    </source>
</reference>
<keyword evidence="3" id="KW-1185">Reference proteome</keyword>
<evidence type="ECO:0008006" key="4">
    <source>
        <dbReference type="Google" id="ProtNLM"/>
    </source>
</evidence>
<dbReference type="AlphaFoldDB" id="A0AAV5WY08"/>
<gene>
    <name evidence="2" type="ORF">PFISCL1PPCAC_28051</name>
</gene>
<evidence type="ECO:0000313" key="3">
    <source>
        <dbReference type="Proteomes" id="UP001432322"/>
    </source>
</evidence>
<dbReference type="Proteomes" id="UP001432322">
    <property type="component" value="Unassembled WGS sequence"/>
</dbReference>
<feature type="signal peptide" evidence="1">
    <location>
        <begin position="1"/>
        <end position="20"/>
    </location>
</feature>
<dbReference type="EMBL" id="BTSY01000007">
    <property type="protein sequence ID" value="GMT36754.1"/>
    <property type="molecule type" value="Genomic_DNA"/>
</dbReference>